<dbReference type="STRING" id="426128.SAMN05660297_01605"/>
<reference evidence="2 3" key="1">
    <citation type="submission" date="2016-10" db="EMBL/GenBank/DDBJ databases">
        <authorList>
            <person name="de Groot N.N."/>
        </authorList>
    </citation>
    <scope>NUCLEOTIDE SEQUENCE [LARGE SCALE GENOMIC DNA]</scope>
    <source>
        <strain evidence="2 3">DSM 18979</strain>
    </source>
</reference>
<protein>
    <recommendedName>
        <fullName evidence="1">YvlB/LiaX N-terminal domain-containing protein</fullName>
    </recommendedName>
</protein>
<accession>A0A1I0CDW5</accession>
<evidence type="ECO:0000313" key="3">
    <source>
        <dbReference type="Proteomes" id="UP000199568"/>
    </source>
</evidence>
<dbReference type="AlphaFoldDB" id="A0A1I0CDW5"/>
<evidence type="ECO:0000313" key="2">
    <source>
        <dbReference type="EMBL" id="SET17488.1"/>
    </source>
</evidence>
<proteinExistence type="predicted"/>
<organism evidence="2 3">
    <name type="scientific">Natronincola peptidivorans</name>
    <dbReference type="NCBI Taxonomy" id="426128"/>
    <lineage>
        <taxon>Bacteria</taxon>
        <taxon>Bacillati</taxon>
        <taxon>Bacillota</taxon>
        <taxon>Clostridia</taxon>
        <taxon>Peptostreptococcales</taxon>
        <taxon>Natronincolaceae</taxon>
        <taxon>Natronincola</taxon>
    </lineage>
</organism>
<dbReference type="RefSeq" id="WP_090441947.1">
    <property type="nucleotide sequence ID" value="NZ_FOHU01000005.1"/>
</dbReference>
<keyword evidence="3" id="KW-1185">Reference proteome</keyword>
<evidence type="ECO:0000259" key="1">
    <source>
        <dbReference type="Pfam" id="PF22746"/>
    </source>
</evidence>
<gene>
    <name evidence="2" type="ORF">SAMN05660297_01605</name>
</gene>
<dbReference type="Pfam" id="PF22746">
    <property type="entry name" value="SHOCT-like_DUF2089-C"/>
    <property type="match status" value="1"/>
</dbReference>
<dbReference type="Proteomes" id="UP000199568">
    <property type="component" value="Unassembled WGS sequence"/>
</dbReference>
<dbReference type="OrthoDB" id="9808584at2"/>
<feature type="domain" description="YvlB/LiaX N-terminal" evidence="1">
    <location>
        <begin position="4"/>
        <end position="33"/>
    </location>
</feature>
<sequence length="146" mass="16396">MDKEKLKILEMIQEGKITSEEGLALLNALQETDKIEENPVKNKMKARGKERFLRVRVSGDGTGVKKADVNIPLGLLRVASNFVNMGMGMIPKEARQQMEEKGIDISKIDFDELVYLMEEGLSDGKLVDVDVDDPEEGRIQVEVYVD</sequence>
<dbReference type="InterPro" id="IPR053959">
    <property type="entry name" value="YvlB/LiaX_N"/>
</dbReference>
<dbReference type="EMBL" id="FOHU01000005">
    <property type="protein sequence ID" value="SET17488.1"/>
    <property type="molecule type" value="Genomic_DNA"/>
</dbReference>
<name>A0A1I0CDW5_9FIRM</name>